<comment type="similarity">
    <text evidence="1">Belongs to the peptidase C2 family.</text>
</comment>
<dbReference type="Pfam" id="PF00648">
    <property type="entry name" value="Peptidase_C2"/>
    <property type="match status" value="1"/>
</dbReference>
<evidence type="ECO:0000313" key="9">
    <source>
        <dbReference type="Proteomes" id="UP000654075"/>
    </source>
</evidence>
<evidence type="ECO:0000256" key="1">
    <source>
        <dbReference type="ARBA" id="ARBA00007623"/>
    </source>
</evidence>
<evidence type="ECO:0000259" key="7">
    <source>
        <dbReference type="PROSITE" id="PS50203"/>
    </source>
</evidence>
<feature type="region of interest" description="Disordered" evidence="6">
    <location>
        <begin position="1"/>
        <end position="77"/>
    </location>
</feature>
<evidence type="ECO:0000256" key="5">
    <source>
        <dbReference type="PROSITE-ProRule" id="PRU00239"/>
    </source>
</evidence>
<dbReference type="OrthoDB" id="443882at2759"/>
<evidence type="ECO:0000256" key="4">
    <source>
        <dbReference type="ARBA" id="ARBA00022807"/>
    </source>
</evidence>
<protein>
    <recommendedName>
        <fullName evidence="7">Calpain catalytic domain-containing protein</fullName>
    </recommendedName>
</protein>
<dbReference type="InterPro" id="IPR001300">
    <property type="entry name" value="Peptidase_C2_calpain_cat"/>
</dbReference>
<dbReference type="Proteomes" id="UP000654075">
    <property type="component" value="Unassembled WGS sequence"/>
</dbReference>
<dbReference type="GO" id="GO:0006508">
    <property type="term" value="P:proteolysis"/>
    <property type="evidence" value="ECO:0007669"/>
    <property type="project" value="UniProtKB-KW"/>
</dbReference>
<dbReference type="SUPFAM" id="SSF54001">
    <property type="entry name" value="Cysteine proteinases"/>
    <property type="match status" value="1"/>
</dbReference>
<dbReference type="PANTHER" id="PTHR10183">
    <property type="entry name" value="CALPAIN"/>
    <property type="match status" value="1"/>
</dbReference>
<sequence length="728" mass="80926">MQGQMGSQGPRANPFMTSDQNSSRPGNSMQGPSGHNVGHDAFMTSRQNAQPQGGPVHRPTSSSYPASGRVAQPQELPVMDPRLTAPREPIIPVWYPAENNWNMCIQQMAETFRHINQEFTGQWSEEQILVKETNVEKAGDLLYNQSGGRLGQKYKPSTRTAEVKDVFQDFAFPPSERSWYRGGEAHDLHELKPPAQWIRLQELVMDVPYPTVSPANGGFVPRAGRVYQGALEDFYLVAGLQTLGMKPQLISSIFADMDFSNPSLGVFTLRLHKHGQWHHVVVDGALPFDKNMNPLCCHGEFFPGFAWPSIIEKAYAKLHGSWEALGGGGHVEEVLTDLTGGCSTRFGTTDVAGDRLWQYLHTMQHTCVFGCNINEGEFSKRNIPIDQHWAASIFRVEKFQDVPYICVCIAAPVFTVRHMPACHVPSAEGYGIHDGFVWLQINDFTTLFDTIYECRLMNSDLGPPQLTGIPYSPGWVHGAPWFEEMWAFQGDVYTETAPSFLFEIKDAPNEITMEVSQTDLRYGDAHADHEYGRPMQAPLLLRFYQCSPEVSDRGGGEIYMVHLSAWGHTRDASLGVKVMRPGKYLAQVSIPAKYVCHRMIFRTYSTLPLAIKPITQHRSWIAVNPAMPLNAMPFSLCGFQRIDALSEKLPQMFDEAQGRGKPLANSQLANRFGQSEGGGFLDMLGLGPSKDSNLNNPMGLRAVGAFGGHDAVATVNAAEVQDKNCRVM</sequence>
<dbReference type="SMART" id="SM00230">
    <property type="entry name" value="CysPc"/>
    <property type="match status" value="1"/>
</dbReference>
<dbReference type="PRINTS" id="PR00704">
    <property type="entry name" value="CALPAIN"/>
</dbReference>
<name>A0A813FBK0_POLGL</name>
<evidence type="ECO:0000256" key="2">
    <source>
        <dbReference type="ARBA" id="ARBA00022670"/>
    </source>
</evidence>
<dbReference type="InterPro" id="IPR038765">
    <property type="entry name" value="Papain-like_cys_pep_sf"/>
</dbReference>
<dbReference type="PROSITE" id="PS50203">
    <property type="entry name" value="CALPAIN_CAT"/>
    <property type="match status" value="1"/>
</dbReference>
<comment type="caution">
    <text evidence="8">The sequence shown here is derived from an EMBL/GenBank/DDBJ whole genome shotgun (WGS) entry which is preliminary data.</text>
</comment>
<keyword evidence="4" id="KW-0788">Thiol protease</keyword>
<accession>A0A813FBK0</accession>
<feature type="compositionally biased region" description="Polar residues" evidence="6">
    <location>
        <begin position="15"/>
        <end position="33"/>
    </location>
</feature>
<evidence type="ECO:0000313" key="8">
    <source>
        <dbReference type="EMBL" id="CAE8611607.1"/>
    </source>
</evidence>
<dbReference type="AlphaFoldDB" id="A0A813FBK0"/>
<keyword evidence="9" id="KW-1185">Reference proteome</keyword>
<organism evidence="8 9">
    <name type="scientific">Polarella glacialis</name>
    <name type="common">Dinoflagellate</name>
    <dbReference type="NCBI Taxonomy" id="89957"/>
    <lineage>
        <taxon>Eukaryota</taxon>
        <taxon>Sar</taxon>
        <taxon>Alveolata</taxon>
        <taxon>Dinophyceae</taxon>
        <taxon>Suessiales</taxon>
        <taxon>Suessiaceae</taxon>
        <taxon>Polarella</taxon>
    </lineage>
</organism>
<proteinExistence type="inferred from homology"/>
<reference evidence="8" key="1">
    <citation type="submission" date="2021-02" db="EMBL/GenBank/DDBJ databases">
        <authorList>
            <person name="Dougan E. K."/>
            <person name="Rhodes N."/>
            <person name="Thang M."/>
            <person name="Chan C."/>
        </authorList>
    </citation>
    <scope>NUCLEOTIDE SEQUENCE</scope>
</reference>
<keyword evidence="3" id="KW-0378">Hydrolase</keyword>
<dbReference type="EMBL" id="CAJNNV010025032">
    <property type="protein sequence ID" value="CAE8611607.1"/>
    <property type="molecule type" value="Genomic_DNA"/>
</dbReference>
<comment type="caution">
    <text evidence="5">Lacks conserved residue(s) required for the propagation of feature annotation.</text>
</comment>
<dbReference type="PANTHER" id="PTHR10183:SF379">
    <property type="entry name" value="CALPAIN-5"/>
    <property type="match status" value="1"/>
</dbReference>
<gene>
    <name evidence="8" type="ORF">PGLA1383_LOCUS29409</name>
</gene>
<dbReference type="InterPro" id="IPR022684">
    <property type="entry name" value="Calpain_cysteine_protease"/>
</dbReference>
<evidence type="ECO:0000256" key="3">
    <source>
        <dbReference type="ARBA" id="ARBA00022801"/>
    </source>
</evidence>
<evidence type="ECO:0000256" key="6">
    <source>
        <dbReference type="SAM" id="MobiDB-lite"/>
    </source>
</evidence>
<dbReference type="GO" id="GO:0004198">
    <property type="term" value="F:calcium-dependent cysteine-type endopeptidase activity"/>
    <property type="evidence" value="ECO:0007669"/>
    <property type="project" value="InterPro"/>
</dbReference>
<feature type="domain" description="Calpain catalytic" evidence="7">
    <location>
        <begin position="166"/>
        <end position="457"/>
    </location>
</feature>
<keyword evidence="2" id="KW-0645">Protease</keyword>